<name>A0ABX6JB56_9FIRM</name>
<dbReference type="RefSeq" id="WP_018597667.1">
    <property type="nucleotide sequence ID" value="NZ_AUUC01000004.1"/>
</dbReference>
<proteinExistence type="predicted"/>
<keyword evidence="3" id="KW-1185">Reference proteome</keyword>
<evidence type="ECO:0000313" key="3">
    <source>
        <dbReference type="Proteomes" id="UP000464715"/>
    </source>
</evidence>
<keyword evidence="1" id="KW-0812">Transmembrane</keyword>
<protein>
    <submittedName>
        <fullName evidence="2">Uncharacterized protein</fullName>
    </submittedName>
</protein>
<keyword evidence="1" id="KW-1133">Transmembrane helix</keyword>
<dbReference type="GeneID" id="75054047"/>
<dbReference type="EMBL" id="CP048626">
    <property type="protein sequence ID" value="QIB56723.1"/>
    <property type="molecule type" value="Genomic_DNA"/>
</dbReference>
<reference evidence="2 3" key="1">
    <citation type="submission" date="2020-02" db="EMBL/GenBank/DDBJ databases">
        <title>Complete genome sequence of Blautia producta JCM 1471(T).</title>
        <authorList>
            <person name="Tourlousse D.M."/>
            <person name="Sakamoto M."/>
            <person name="Miura T."/>
            <person name="Narita K."/>
            <person name="Ohashi A."/>
            <person name="Uchino Y."/>
            <person name="Yamazoe A."/>
            <person name="Kameyama K."/>
            <person name="Terauchi J."/>
            <person name="Ohkuma M."/>
            <person name="Kawasaki H."/>
            <person name="Sekiguchi Y."/>
        </authorList>
    </citation>
    <scope>NUCLEOTIDE SEQUENCE [LARGE SCALE GENOMIC DNA]</scope>
    <source>
        <strain evidence="2 3">JCM 1471</strain>
    </source>
</reference>
<organism evidence="2 3">
    <name type="scientific">Blautia producta ATCC 27340 = DSM 2950</name>
    <dbReference type="NCBI Taxonomy" id="1121114"/>
    <lineage>
        <taxon>Bacteria</taxon>
        <taxon>Bacillati</taxon>
        <taxon>Bacillota</taxon>
        <taxon>Clostridia</taxon>
        <taxon>Lachnospirales</taxon>
        <taxon>Lachnospiraceae</taxon>
        <taxon>Blautia</taxon>
    </lineage>
</organism>
<keyword evidence="1" id="KW-0472">Membrane</keyword>
<gene>
    <name evidence="2" type="ORF">GXM18_18875</name>
</gene>
<evidence type="ECO:0000256" key="1">
    <source>
        <dbReference type="SAM" id="Phobius"/>
    </source>
</evidence>
<accession>A0ABX6JB56</accession>
<evidence type="ECO:0000313" key="2">
    <source>
        <dbReference type="EMBL" id="QIB56723.1"/>
    </source>
</evidence>
<dbReference type="Proteomes" id="UP000464715">
    <property type="component" value="Chromosome"/>
</dbReference>
<sequence>MEAFVKSVTDGIGDMVTTALGAMGTVVPIAIPVAGATLIVGLVFKVVKRVTSK</sequence>
<feature type="transmembrane region" description="Helical" evidence="1">
    <location>
        <begin position="20"/>
        <end position="44"/>
    </location>
</feature>